<evidence type="ECO:0008006" key="3">
    <source>
        <dbReference type="Google" id="ProtNLM"/>
    </source>
</evidence>
<organism evidence="1 2">
    <name type="scientific">Streptomyces polyasparticus</name>
    <dbReference type="NCBI Taxonomy" id="2767826"/>
    <lineage>
        <taxon>Bacteria</taxon>
        <taxon>Bacillati</taxon>
        <taxon>Actinomycetota</taxon>
        <taxon>Actinomycetes</taxon>
        <taxon>Kitasatosporales</taxon>
        <taxon>Streptomycetaceae</taxon>
        <taxon>Streptomyces</taxon>
    </lineage>
</organism>
<keyword evidence="2" id="KW-1185">Reference proteome</keyword>
<dbReference type="RefSeq" id="WP_187813169.1">
    <property type="nucleotide sequence ID" value="NZ_JACTVJ010000005.1"/>
</dbReference>
<comment type="caution">
    <text evidence="1">The sequence shown here is derived from an EMBL/GenBank/DDBJ whole genome shotgun (WGS) entry which is preliminary data.</text>
</comment>
<accession>A0ABR7SCF9</accession>
<dbReference type="EMBL" id="JACTVJ010000005">
    <property type="protein sequence ID" value="MBC9712667.1"/>
    <property type="molecule type" value="Genomic_DNA"/>
</dbReference>
<dbReference type="Proteomes" id="UP000642284">
    <property type="component" value="Unassembled WGS sequence"/>
</dbReference>
<sequence length="67" mass="7325">MVMRVILVVVAVGVGVAWTVLAHEWRAKDCRLGQGYALVLTKVGGPDDHEGCRQGLERPEFTDVYVG</sequence>
<evidence type="ECO:0000313" key="2">
    <source>
        <dbReference type="Proteomes" id="UP000642284"/>
    </source>
</evidence>
<reference evidence="1 2" key="1">
    <citation type="submission" date="2020-08" db="EMBL/GenBank/DDBJ databases">
        <title>Genemic of Streptomyces polyaspartic.</title>
        <authorList>
            <person name="Liu W."/>
        </authorList>
    </citation>
    <scope>NUCLEOTIDE SEQUENCE [LARGE SCALE GENOMIC DNA]</scope>
    <source>
        <strain evidence="1 2">TRM66268-LWL</strain>
    </source>
</reference>
<name>A0ABR7SCF9_9ACTN</name>
<gene>
    <name evidence="1" type="ORF">H9Y04_08775</name>
</gene>
<protein>
    <recommendedName>
        <fullName evidence="3">Secreted protein</fullName>
    </recommendedName>
</protein>
<evidence type="ECO:0000313" key="1">
    <source>
        <dbReference type="EMBL" id="MBC9712667.1"/>
    </source>
</evidence>
<proteinExistence type="predicted"/>